<evidence type="ECO:0000313" key="3">
    <source>
        <dbReference type="EMBL" id="CCM62160.1"/>
    </source>
</evidence>
<keyword evidence="4" id="KW-1185">Reference proteome</keyword>
<keyword evidence="2" id="KW-1133">Transmembrane helix</keyword>
<feature type="compositionally biased region" description="Acidic residues" evidence="1">
    <location>
        <begin position="1"/>
        <end position="11"/>
    </location>
</feature>
<name>R4YW84_9ACTN</name>
<accession>R4YW84</accession>
<keyword evidence="2" id="KW-0472">Membrane</keyword>
<protein>
    <submittedName>
        <fullName evidence="3">Uncharacterized protein</fullName>
    </submittedName>
</protein>
<feature type="transmembrane region" description="Helical" evidence="2">
    <location>
        <begin position="46"/>
        <end position="70"/>
    </location>
</feature>
<reference evidence="3 4" key="1">
    <citation type="journal article" date="2013" name="ISME J.">
        <title>Metabolic model for the filamentous 'Candidatus Microthrix parvicella' based on genomic and metagenomic analyses.</title>
        <authorList>
            <person name="Jon McIlroy S."/>
            <person name="Kristiansen R."/>
            <person name="Albertsen M."/>
            <person name="Michael Karst S."/>
            <person name="Rossetti S."/>
            <person name="Lund Nielsen J."/>
            <person name="Tandoi V."/>
            <person name="James Seviour R."/>
            <person name="Nielsen P.H."/>
        </authorList>
    </citation>
    <scope>NUCLEOTIDE SEQUENCE [LARGE SCALE GENOMIC DNA]</scope>
    <source>
        <strain evidence="3 4">RN1</strain>
    </source>
</reference>
<gene>
    <name evidence="3" type="ORF">BN381_100047</name>
</gene>
<sequence length="310" mass="33127">MTWYDDLEPPDEQPWFEGTPGETAGHVAFDGVVHPPATPGGPSKTVLAIIGGVVTLALIIIGVSAVLVLSSRDEDATSNRAGSRQDDRKGLERDRAAASTTSTPDDDDRVVLSGPDDSKDGPQGGPSPSDDPTTRSTPPDPTGSGVLSLEAYAEKMCDEVILPQKEAIVRASGSDDWIELKFIDPDNVSASEARTLTRFLTLVFDHTDELMEGVGGFNDRFVVAGGQGNELQQDLAEFVELSRQGVGVIRWMIDAGDRKELAELALEVTEDVGNSGTNFRDSSPGTFDQSPMRSQLNEALIDVDHDCSLT</sequence>
<dbReference type="EMBL" id="CANL01000002">
    <property type="protein sequence ID" value="CCM62160.1"/>
    <property type="molecule type" value="Genomic_DNA"/>
</dbReference>
<dbReference type="HOGENOM" id="CLU_896270_0_0_11"/>
<evidence type="ECO:0000256" key="1">
    <source>
        <dbReference type="SAM" id="MobiDB-lite"/>
    </source>
</evidence>
<keyword evidence="2" id="KW-0812">Transmembrane</keyword>
<evidence type="ECO:0000256" key="2">
    <source>
        <dbReference type="SAM" id="Phobius"/>
    </source>
</evidence>
<proteinExistence type="predicted"/>
<feature type="region of interest" description="Disordered" evidence="1">
    <location>
        <begin position="1"/>
        <end position="21"/>
    </location>
</feature>
<comment type="caution">
    <text evidence="3">The sequence shown here is derived from an EMBL/GenBank/DDBJ whole genome shotgun (WGS) entry which is preliminary data.</text>
</comment>
<feature type="compositionally biased region" description="Low complexity" evidence="1">
    <location>
        <begin position="126"/>
        <end position="145"/>
    </location>
</feature>
<feature type="compositionally biased region" description="Basic and acidic residues" evidence="1">
    <location>
        <begin position="73"/>
        <end position="96"/>
    </location>
</feature>
<dbReference type="STRING" id="1229780.BN381_100047"/>
<organism evidence="3 4">
    <name type="scientific">Candidatus Neomicrothrix parvicella RN1</name>
    <dbReference type="NCBI Taxonomy" id="1229780"/>
    <lineage>
        <taxon>Bacteria</taxon>
        <taxon>Bacillati</taxon>
        <taxon>Actinomycetota</taxon>
        <taxon>Acidimicrobiia</taxon>
        <taxon>Acidimicrobiales</taxon>
        <taxon>Microthrixaceae</taxon>
        <taxon>Candidatus Neomicrothrix</taxon>
    </lineage>
</organism>
<feature type="region of interest" description="Disordered" evidence="1">
    <location>
        <begin position="73"/>
        <end position="146"/>
    </location>
</feature>
<evidence type="ECO:0000313" key="4">
    <source>
        <dbReference type="Proteomes" id="UP000018291"/>
    </source>
</evidence>
<dbReference type="Proteomes" id="UP000018291">
    <property type="component" value="Unassembled WGS sequence"/>
</dbReference>
<dbReference type="AlphaFoldDB" id="R4YW84"/>